<dbReference type="Pfam" id="PF13516">
    <property type="entry name" value="LRR_6"/>
    <property type="match status" value="5"/>
</dbReference>
<dbReference type="Proteomes" id="UP000243579">
    <property type="component" value="Unassembled WGS sequence"/>
</dbReference>
<keyword evidence="2" id="KW-0067">ATP-binding</keyword>
<dbReference type="SMART" id="SM00368">
    <property type="entry name" value="LRR_RI"/>
    <property type="match status" value="9"/>
</dbReference>
<proteinExistence type="predicted"/>
<dbReference type="Gene3D" id="3.80.10.10">
    <property type="entry name" value="Ribonuclease Inhibitor"/>
    <property type="match status" value="3"/>
</dbReference>
<sequence>MALEFRDIVYFDPFEKVWRGSVDADDTIVTAFGPVTCTKLLPHDGTVLCSHPCGALAYIKGDWITRDREGQYCVMSRTAPAPPQGRAAEYYEIDDEDPAPRKPTIVDLRGCYVLAHDMRLLAEPLATNYFVLTLNLSGNGLGDDSIRLLSGALATNAALRTLVLSYNDVRAAGAVALAESLGANGTVTHVDLSHNHIGCNGLVAWLSLKTNSTLETLLMSHNPAIDDGGGVDLLRALATEPRSLHEETRLKLLLKSATYVASLLDAPANTSVLTLCLSDIGLSLASAERLRHVLTATAVLRTLDVSMNSFSAACHAQLALGLAANASLTHLNYGANPLDDAAGEAMAQALTGHPTLITALFPVCFGGATAGAHLAALVATTTRLTHLDVSGRHIEAPGIVALCKAIGSNHSLRILELTSTGLKSDTVVQVLARALEANQTLEQLHLGYNNITLRGCKLLREAVATNARCQLTAETLFLEGNSGTKARGSGVLISGGSLSPTKPPSHPNDTIT</sequence>
<gene>
    <name evidence="2" type="ORF">ACHHYP_13394</name>
</gene>
<keyword evidence="2" id="KW-0547">Nucleotide-binding</keyword>
<keyword evidence="3" id="KW-1185">Reference proteome</keyword>
<evidence type="ECO:0000256" key="1">
    <source>
        <dbReference type="SAM" id="MobiDB-lite"/>
    </source>
</evidence>
<dbReference type="PANTHER" id="PTHR24114:SF50">
    <property type="entry name" value="RNI-LIKE PROTEIN"/>
    <property type="match status" value="1"/>
</dbReference>
<organism evidence="2 3">
    <name type="scientific">Achlya hypogyna</name>
    <name type="common">Oomycete</name>
    <name type="synonym">Protoachlya hypogyna</name>
    <dbReference type="NCBI Taxonomy" id="1202772"/>
    <lineage>
        <taxon>Eukaryota</taxon>
        <taxon>Sar</taxon>
        <taxon>Stramenopiles</taxon>
        <taxon>Oomycota</taxon>
        <taxon>Saprolegniomycetes</taxon>
        <taxon>Saprolegniales</taxon>
        <taxon>Achlyaceae</taxon>
        <taxon>Achlya</taxon>
    </lineage>
</organism>
<dbReference type="GO" id="GO:0005524">
    <property type="term" value="F:ATP binding"/>
    <property type="evidence" value="ECO:0007669"/>
    <property type="project" value="UniProtKB-KW"/>
</dbReference>
<name>A0A1V9YFF0_ACHHY</name>
<dbReference type="PANTHER" id="PTHR24114">
    <property type="entry name" value="LEUCINE RICH REPEAT FAMILY PROTEIN"/>
    <property type="match status" value="1"/>
</dbReference>
<comment type="caution">
    <text evidence="2">The sequence shown here is derived from an EMBL/GenBank/DDBJ whole genome shotgun (WGS) entry which is preliminary data.</text>
</comment>
<evidence type="ECO:0000313" key="3">
    <source>
        <dbReference type="Proteomes" id="UP000243579"/>
    </source>
</evidence>
<dbReference type="EMBL" id="JNBR01001862">
    <property type="protein sequence ID" value="OQR84431.1"/>
    <property type="molecule type" value="Genomic_DNA"/>
</dbReference>
<protein>
    <submittedName>
        <fullName evidence="2">ATP-binding Cassette (ABC) Superfamily</fullName>
    </submittedName>
</protein>
<dbReference type="SUPFAM" id="SSF52047">
    <property type="entry name" value="RNI-like"/>
    <property type="match status" value="1"/>
</dbReference>
<dbReference type="InterPro" id="IPR001611">
    <property type="entry name" value="Leu-rich_rpt"/>
</dbReference>
<accession>A0A1V9YFF0</accession>
<dbReference type="InterPro" id="IPR052394">
    <property type="entry name" value="LRR-containing"/>
</dbReference>
<reference evidence="2 3" key="1">
    <citation type="journal article" date="2014" name="Genome Biol. Evol.">
        <title>The secreted proteins of Achlya hypogyna and Thraustotheca clavata identify the ancestral oomycete secretome and reveal gene acquisitions by horizontal gene transfer.</title>
        <authorList>
            <person name="Misner I."/>
            <person name="Blouin N."/>
            <person name="Leonard G."/>
            <person name="Richards T.A."/>
            <person name="Lane C.E."/>
        </authorList>
    </citation>
    <scope>NUCLEOTIDE SEQUENCE [LARGE SCALE GENOMIC DNA]</scope>
    <source>
        <strain evidence="2 3">ATCC 48635</strain>
    </source>
</reference>
<evidence type="ECO:0000313" key="2">
    <source>
        <dbReference type="EMBL" id="OQR84431.1"/>
    </source>
</evidence>
<dbReference type="STRING" id="1202772.A0A1V9YFF0"/>
<dbReference type="OrthoDB" id="333024at2759"/>
<dbReference type="AlphaFoldDB" id="A0A1V9YFF0"/>
<feature type="region of interest" description="Disordered" evidence="1">
    <location>
        <begin position="492"/>
        <end position="512"/>
    </location>
</feature>
<dbReference type="InterPro" id="IPR032675">
    <property type="entry name" value="LRR_dom_sf"/>
</dbReference>